<dbReference type="WBParaSite" id="Pan_g3449.t1">
    <property type="protein sequence ID" value="Pan_g3449.t1"/>
    <property type="gene ID" value="Pan_g3449"/>
</dbReference>
<evidence type="ECO:0000313" key="2">
    <source>
        <dbReference type="Proteomes" id="UP000492821"/>
    </source>
</evidence>
<keyword evidence="2" id="KW-1185">Reference proteome</keyword>
<feature type="domain" description="BTB" evidence="1">
    <location>
        <begin position="152"/>
        <end position="219"/>
    </location>
</feature>
<dbReference type="PANTHER" id="PTHR24413">
    <property type="entry name" value="SPECKLE-TYPE POZ PROTEIN"/>
    <property type="match status" value="1"/>
</dbReference>
<dbReference type="Pfam" id="PF00651">
    <property type="entry name" value="BTB"/>
    <property type="match status" value="1"/>
</dbReference>
<organism evidence="2 3">
    <name type="scientific">Panagrellus redivivus</name>
    <name type="common">Microworm</name>
    <dbReference type="NCBI Taxonomy" id="6233"/>
    <lineage>
        <taxon>Eukaryota</taxon>
        <taxon>Metazoa</taxon>
        <taxon>Ecdysozoa</taxon>
        <taxon>Nematoda</taxon>
        <taxon>Chromadorea</taxon>
        <taxon>Rhabditida</taxon>
        <taxon>Tylenchina</taxon>
        <taxon>Panagrolaimomorpha</taxon>
        <taxon>Panagrolaimoidea</taxon>
        <taxon>Panagrolaimidae</taxon>
        <taxon>Panagrellus</taxon>
    </lineage>
</organism>
<evidence type="ECO:0000259" key="1">
    <source>
        <dbReference type="PROSITE" id="PS50097"/>
    </source>
</evidence>
<sequence>MEFHDVAEIKISTDDVNNLSNCLREGKCIKSWMRPIVGSNNLFWAFHVLKKGSCFQVALWISSSNHLMLTAKGKFNVDGAQPLQNIFDVELGKSNYVLITAAYDLRCFGPNGSLKMDVTFTGCKDPKFQHIQHPSPRFTIDDFVTRSNHNHSDARIVVGAHTLDIHRHVLCMISPVFHATFTHDTKESQTGTVDIKDFDFVTVKNVIDSCYGRECAAKSLADRLNMLRFADKYDIRAVSESLETLLNDGLTLESFCAITEYAWDLDKAELKLKCAKFYKDNVAEITFRPDFGNMNPTTIVDLIHLGASICSH</sequence>
<dbReference type="PROSITE" id="PS50097">
    <property type="entry name" value="BTB"/>
    <property type="match status" value="1"/>
</dbReference>
<reference evidence="3" key="2">
    <citation type="submission" date="2020-10" db="UniProtKB">
        <authorList>
            <consortium name="WormBaseParasite"/>
        </authorList>
    </citation>
    <scope>IDENTIFICATION</scope>
</reference>
<reference evidence="2" key="1">
    <citation type="journal article" date="2013" name="Genetics">
        <title>The draft genome and transcriptome of Panagrellus redivivus are shaped by the harsh demands of a free-living lifestyle.</title>
        <authorList>
            <person name="Srinivasan J."/>
            <person name="Dillman A.R."/>
            <person name="Macchietto M.G."/>
            <person name="Heikkinen L."/>
            <person name="Lakso M."/>
            <person name="Fracchia K.M."/>
            <person name="Antoshechkin I."/>
            <person name="Mortazavi A."/>
            <person name="Wong G."/>
            <person name="Sternberg P.W."/>
        </authorList>
    </citation>
    <scope>NUCLEOTIDE SEQUENCE [LARGE SCALE GENOMIC DNA]</scope>
    <source>
        <strain evidence="2">MT8872</strain>
    </source>
</reference>
<dbReference type="CDD" id="cd18186">
    <property type="entry name" value="BTB_POZ_ZBTB_KLHL-like"/>
    <property type="match status" value="1"/>
</dbReference>
<dbReference type="Proteomes" id="UP000492821">
    <property type="component" value="Unassembled WGS sequence"/>
</dbReference>
<evidence type="ECO:0000313" key="3">
    <source>
        <dbReference type="WBParaSite" id="Pan_g3449.t1"/>
    </source>
</evidence>
<dbReference type="Gene3D" id="3.30.710.10">
    <property type="entry name" value="Potassium Channel Kv1.1, Chain A"/>
    <property type="match status" value="1"/>
</dbReference>
<dbReference type="SUPFAM" id="SSF54695">
    <property type="entry name" value="POZ domain"/>
    <property type="match status" value="1"/>
</dbReference>
<dbReference type="InterPro" id="IPR011333">
    <property type="entry name" value="SKP1/BTB/POZ_sf"/>
</dbReference>
<protein>
    <submittedName>
        <fullName evidence="3">BTB domain-containing protein</fullName>
    </submittedName>
</protein>
<dbReference type="SMART" id="SM00225">
    <property type="entry name" value="BTB"/>
    <property type="match status" value="1"/>
</dbReference>
<accession>A0A7E4ZYQ5</accession>
<dbReference type="InterPro" id="IPR000210">
    <property type="entry name" value="BTB/POZ_dom"/>
</dbReference>
<dbReference type="AlphaFoldDB" id="A0A7E4ZYQ5"/>
<name>A0A7E4ZYQ5_PANRE</name>
<proteinExistence type="predicted"/>